<protein>
    <submittedName>
        <fullName evidence="1">Uncharacterized protein</fullName>
    </submittedName>
</protein>
<name>A0AAQ0JLZ9_BURCE</name>
<dbReference type="EMBL" id="QLUZ01000001">
    <property type="protein sequence ID" value="RAQ16208.1"/>
    <property type="molecule type" value="Genomic_DNA"/>
</dbReference>
<evidence type="ECO:0000313" key="1">
    <source>
        <dbReference type="EMBL" id="RAQ16208.1"/>
    </source>
</evidence>
<evidence type="ECO:0000313" key="2">
    <source>
        <dbReference type="Proteomes" id="UP000248899"/>
    </source>
</evidence>
<dbReference type="AlphaFoldDB" id="A0AAQ0JLZ9"/>
<proteinExistence type="predicted"/>
<dbReference type="Proteomes" id="UP000248899">
    <property type="component" value="Unassembled WGS sequence"/>
</dbReference>
<sequence length="60" mass="6852">MPFGYDSLQARLVLMLRIIRDRVPRTPDFTIPRQFIMNSLDQGHPITAIPGNPVDADRFA</sequence>
<accession>A0AAQ0JLZ9</accession>
<gene>
    <name evidence="1" type="ORF">DPR02_00175</name>
</gene>
<reference evidence="1 2" key="1">
    <citation type="submission" date="2018-06" db="EMBL/GenBank/DDBJ databases">
        <title>Towards the identification of Burkholderia cepacia strain which caused fatal septicemia.</title>
        <authorList>
            <person name="Bui L.A.T."/>
            <person name="Zakharova I.B."/>
            <person name="Shpak I.M."/>
            <person name="Teteryatnikova N."/>
            <person name="Ustinov D.V."/>
            <person name="Kuzyutina Y.A."/>
            <person name="Nguyen H.N."/>
            <person name="Antonov A.S."/>
            <person name="Avdyusheva E.F."/>
            <person name="Victorov D.V."/>
        </authorList>
    </citation>
    <scope>NUCLEOTIDE SEQUENCE [LARGE SCALE GENOMIC DNA]</scope>
    <source>
        <strain evidence="1 2">PT02</strain>
    </source>
</reference>
<comment type="caution">
    <text evidence="1">The sequence shown here is derived from an EMBL/GenBank/DDBJ whole genome shotgun (WGS) entry which is preliminary data.</text>
</comment>
<organism evidence="1 2">
    <name type="scientific">Burkholderia cepacia</name>
    <name type="common">Pseudomonas cepacia</name>
    <dbReference type="NCBI Taxonomy" id="292"/>
    <lineage>
        <taxon>Bacteria</taxon>
        <taxon>Pseudomonadati</taxon>
        <taxon>Pseudomonadota</taxon>
        <taxon>Betaproteobacteria</taxon>
        <taxon>Burkholderiales</taxon>
        <taxon>Burkholderiaceae</taxon>
        <taxon>Burkholderia</taxon>
        <taxon>Burkholderia cepacia complex</taxon>
    </lineage>
</organism>